<feature type="compositionally biased region" description="Acidic residues" evidence="2">
    <location>
        <begin position="796"/>
        <end position="813"/>
    </location>
</feature>
<dbReference type="GO" id="GO:0019894">
    <property type="term" value="F:kinesin binding"/>
    <property type="evidence" value="ECO:0007669"/>
    <property type="project" value="InterPro"/>
</dbReference>
<reference evidence="3" key="1">
    <citation type="submission" date="2021-05" db="EMBL/GenBank/DDBJ databases">
        <title>A free-living protist that lacks canonical eukaryotic 1 DNA replication and segregation systems.</title>
        <authorList>
            <person name="Salas-Leiva D.E."/>
            <person name="Tromer E.C."/>
            <person name="Curtis B.A."/>
            <person name="Jerlstrom-Hultqvist J."/>
            <person name="Kolisko M."/>
            <person name="Yi Z."/>
            <person name="Salas-Leiva J.S."/>
            <person name="Gallot-Lavallee L."/>
            <person name="Kops G.J.P.L."/>
            <person name="Archibald J.M."/>
            <person name="Simpson A.G.B."/>
            <person name="Roger A.J."/>
        </authorList>
    </citation>
    <scope>NUCLEOTIDE SEQUENCE</scope>
    <source>
        <strain evidence="3">BICM</strain>
    </source>
</reference>
<sequence length="813" mass="90531">MQANYEIVSKVVRPDDPYACHSERCIKIPYTIEVLLRHSDGTSETRRQMSEQVIRLPDTIHDRDIPDVVNSIIADNKKLLNVNQADCLTSLVQEFSVVTRRKQVNLEAGYQMLYSRVDEDDATKRANVLEALRVFISVAKSPATVGKLVSLGPQSPQRYISAVISQTATYKRSADVMHAVAHLFFLISNYTDYHQALIEQGVPQKLLLWINEEMSRGPALQKSLKKLEAQLNQASNDESRAKKLRVAIERHKATLAQLADPVSAATKRRVRYSFACIHVLTNMADSVDSATWLGTGKRILPRLYSVLDLVLSMGAGVDQDALLISLYALSTWLGVNEMRDANSNGDDVAKNLFVVTRKVGRLCLGLLPIEGYQANPDVVLHVIRCLYNICVIRPELIQVLIEHQLLASLTTLMDTLHVGPPEEWTDASTVRSIRLLTTRLLYTLSENDGLKSMMSFTDVPNLAVEMYLAEYCLVDPELSQTVLALAINLCSNQTARLQLLDSDKLATLVLRLIEDAAPLSLRLLAFMVGGTANLPSGEPIWALMFEYLPNILNRIIDLTSILRESADEETADIAAAQIIELFALCADLPLPPSPAPQSWPAVLQDMALDGSGLIGEGLLMCVKEILVNAVTSYQDPNGRIFDDDIVIQACRFMANILIDPDTVPVIDALCPEHRFTTILHGILALKMEEGDLEFALQALFACARCMAHGDLRDGLIDDLSGEEAEVFIQCAVDRVNKDIRELGTQCVFLLATDHPDPSEGQQIMTSFTAAWNTEWFADPEVRAGLREHYEKREFGGYEEEEYEEDEYDDNGAW</sequence>
<gene>
    <name evidence="3" type="ORF">J8273_2994</name>
</gene>
<evidence type="ECO:0000313" key="4">
    <source>
        <dbReference type="Proteomes" id="UP000717585"/>
    </source>
</evidence>
<accession>A0A8J6BDV4</accession>
<dbReference type="SUPFAM" id="SSF48371">
    <property type="entry name" value="ARM repeat"/>
    <property type="match status" value="1"/>
</dbReference>
<name>A0A8J6BDV4_9EUKA</name>
<evidence type="ECO:0000313" key="3">
    <source>
        <dbReference type="EMBL" id="KAG9395427.1"/>
    </source>
</evidence>
<dbReference type="GO" id="GO:0016939">
    <property type="term" value="C:kinesin II complex"/>
    <property type="evidence" value="ECO:0007669"/>
    <property type="project" value="TreeGrafter"/>
</dbReference>
<dbReference type="GO" id="GO:0035869">
    <property type="term" value="C:ciliary transition zone"/>
    <property type="evidence" value="ECO:0007669"/>
    <property type="project" value="TreeGrafter"/>
</dbReference>
<evidence type="ECO:0000256" key="1">
    <source>
        <dbReference type="SAM" id="Coils"/>
    </source>
</evidence>
<dbReference type="GO" id="GO:0044782">
    <property type="term" value="P:cilium organization"/>
    <property type="evidence" value="ECO:0007669"/>
    <property type="project" value="TreeGrafter"/>
</dbReference>
<dbReference type="GO" id="GO:0005930">
    <property type="term" value="C:axoneme"/>
    <property type="evidence" value="ECO:0007669"/>
    <property type="project" value="TreeGrafter"/>
</dbReference>
<dbReference type="InterPro" id="IPR008658">
    <property type="entry name" value="KAP3"/>
</dbReference>
<dbReference type="InterPro" id="IPR011989">
    <property type="entry name" value="ARM-like"/>
</dbReference>
<proteinExistence type="predicted"/>
<dbReference type="PANTHER" id="PTHR15605">
    <property type="entry name" value="KINESIN-ASSOCIATED PROTEINS"/>
    <property type="match status" value="1"/>
</dbReference>
<dbReference type="EMBL" id="JAHDYR010000011">
    <property type="protein sequence ID" value="KAG9395427.1"/>
    <property type="molecule type" value="Genomic_DNA"/>
</dbReference>
<comment type="caution">
    <text evidence="3">The sequence shown here is derived from an EMBL/GenBank/DDBJ whole genome shotgun (WGS) entry which is preliminary data.</text>
</comment>
<dbReference type="PANTHER" id="PTHR15605:SF2">
    <property type="entry name" value="KINESIN-ASSOCIATED PROTEIN 3"/>
    <property type="match status" value="1"/>
</dbReference>
<dbReference type="AlphaFoldDB" id="A0A8J6BDV4"/>
<feature type="coiled-coil region" evidence="1">
    <location>
        <begin position="217"/>
        <end position="244"/>
    </location>
</feature>
<feature type="region of interest" description="Disordered" evidence="2">
    <location>
        <begin position="794"/>
        <end position="813"/>
    </location>
</feature>
<evidence type="ECO:0000256" key="2">
    <source>
        <dbReference type="SAM" id="MobiDB-lite"/>
    </source>
</evidence>
<dbReference type="Proteomes" id="UP000717585">
    <property type="component" value="Unassembled WGS sequence"/>
</dbReference>
<dbReference type="InterPro" id="IPR016024">
    <property type="entry name" value="ARM-type_fold"/>
</dbReference>
<organism evidence="3 4">
    <name type="scientific">Carpediemonas membranifera</name>
    <dbReference type="NCBI Taxonomy" id="201153"/>
    <lineage>
        <taxon>Eukaryota</taxon>
        <taxon>Metamonada</taxon>
        <taxon>Carpediemonas-like organisms</taxon>
        <taxon>Carpediemonas</taxon>
    </lineage>
</organism>
<protein>
    <submittedName>
        <fullName evidence="3">Kinesin-associated protein</fullName>
    </submittedName>
</protein>
<dbReference type="GO" id="GO:0007018">
    <property type="term" value="P:microtubule-based movement"/>
    <property type="evidence" value="ECO:0007669"/>
    <property type="project" value="TreeGrafter"/>
</dbReference>
<dbReference type="Gene3D" id="1.25.10.10">
    <property type="entry name" value="Leucine-rich Repeat Variant"/>
    <property type="match status" value="1"/>
</dbReference>
<keyword evidence="1" id="KW-0175">Coiled coil</keyword>
<keyword evidence="4" id="KW-1185">Reference proteome</keyword>